<evidence type="ECO:0008006" key="4">
    <source>
        <dbReference type="Google" id="ProtNLM"/>
    </source>
</evidence>
<gene>
    <name evidence="2" type="ORF">SAMN02745136_03487</name>
</gene>
<name>A0A1M6VS03_9FIRM</name>
<dbReference type="OrthoDB" id="1689922at2"/>
<feature type="transmembrane region" description="Helical" evidence="1">
    <location>
        <begin position="182"/>
        <end position="199"/>
    </location>
</feature>
<feature type="transmembrane region" description="Helical" evidence="1">
    <location>
        <begin position="206"/>
        <end position="225"/>
    </location>
</feature>
<feature type="transmembrane region" description="Helical" evidence="1">
    <location>
        <begin position="18"/>
        <end position="36"/>
    </location>
</feature>
<reference evidence="2 3" key="1">
    <citation type="submission" date="2016-11" db="EMBL/GenBank/DDBJ databases">
        <authorList>
            <person name="Jaros S."/>
            <person name="Januszkiewicz K."/>
            <person name="Wedrychowicz H."/>
        </authorList>
    </citation>
    <scope>NUCLEOTIDE SEQUENCE [LARGE SCALE GENOMIC DNA]</scope>
    <source>
        <strain evidence="2 3">DSM 15929</strain>
    </source>
</reference>
<feature type="transmembrane region" description="Helical" evidence="1">
    <location>
        <begin position="245"/>
        <end position="278"/>
    </location>
</feature>
<accession>A0A1M6VS03</accession>
<proteinExistence type="predicted"/>
<keyword evidence="1" id="KW-0472">Membrane</keyword>
<keyword evidence="1" id="KW-0812">Transmembrane</keyword>
<dbReference type="RefSeq" id="WP_073278127.1">
    <property type="nucleotide sequence ID" value="NZ_FRAC01000018.1"/>
</dbReference>
<dbReference type="EMBL" id="FRAC01000018">
    <property type="protein sequence ID" value="SHK84282.1"/>
    <property type="molecule type" value="Genomic_DNA"/>
</dbReference>
<evidence type="ECO:0000313" key="3">
    <source>
        <dbReference type="Proteomes" id="UP000184386"/>
    </source>
</evidence>
<dbReference type="STRING" id="1121322.SAMN02745136_03487"/>
<feature type="transmembrane region" description="Helical" evidence="1">
    <location>
        <begin position="91"/>
        <end position="111"/>
    </location>
</feature>
<dbReference type="Proteomes" id="UP000184386">
    <property type="component" value="Unassembled WGS sequence"/>
</dbReference>
<organism evidence="2 3">
    <name type="scientific">Anaerocolumna jejuensis DSM 15929</name>
    <dbReference type="NCBI Taxonomy" id="1121322"/>
    <lineage>
        <taxon>Bacteria</taxon>
        <taxon>Bacillati</taxon>
        <taxon>Bacillota</taxon>
        <taxon>Clostridia</taxon>
        <taxon>Lachnospirales</taxon>
        <taxon>Lachnospiraceae</taxon>
        <taxon>Anaerocolumna</taxon>
    </lineage>
</organism>
<dbReference type="AlphaFoldDB" id="A0A1M6VS03"/>
<sequence length="288" mass="32574">MLNIIRMDLHRLFKNKSFYVILFIIAFIAWSNVYYISKGLNSENGPGWLSDEPRHTWDLLDLPNFPLGFNYDISLLVNGTGTVTAFDEASVLLSSSLVLLCTGVFTILFVLSERSSGYMKNIVSCVKRRRFIILSKMAAMAVLILMEFAALLLVTELASLIYVKNLSHAVSFGQLRYIGLQFLLYIAYTELILLVMNALKNAPVSIILHIFFCWNFGTLLYYYFLNYCALLLKSSLPLNLLNYDIIPNIILLSGNAPSGICIRAFLVSIAAILFYSMLNIVVIEKRDI</sequence>
<keyword evidence="3" id="KW-1185">Reference proteome</keyword>
<evidence type="ECO:0000256" key="1">
    <source>
        <dbReference type="SAM" id="Phobius"/>
    </source>
</evidence>
<evidence type="ECO:0000313" key="2">
    <source>
        <dbReference type="EMBL" id="SHK84282.1"/>
    </source>
</evidence>
<feature type="transmembrane region" description="Helical" evidence="1">
    <location>
        <begin position="137"/>
        <end position="162"/>
    </location>
</feature>
<protein>
    <recommendedName>
        <fullName evidence="4">ABC-2 family transporter protein</fullName>
    </recommendedName>
</protein>
<keyword evidence="1" id="KW-1133">Transmembrane helix</keyword>